<accession>A0ABQ0GK66</accession>
<comment type="caution">
    <text evidence="2">The sequence shown here is derived from an EMBL/GenBank/DDBJ whole genome shotgun (WGS) entry which is preliminary data.</text>
</comment>
<protein>
    <submittedName>
        <fullName evidence="2">Uncharacterized protein</fullName>
    </submittedName>
</protein>
<proteinExistence type="predicted"/>
<reference evidence="2 3" key="1">
    <citation type="submission" date="2024-09" db="EMBL/GenBank/DDBJ databases">
        <title>Itraconazole resistance in Madurella fahalii resulting from another homologue of gene encoding cytochrome P450 14-alpha sterol demethylase (CYP51).</title>
        <authorList>
            <person name="Yoshioka I."/>
            <person name="Fahal A.H."/>
            <person name="Kaneko S."/>
            <person name="Yaguchi T."/>
        </authorList>
    </citation>
    <scope>NUCLEOTIDE SEQUENCE [LARGE SCALE GENOMIC DNA]</scope>
    <source>
        <strain evidence="2 3">IFM 68171</strain>
    </source>
</reference>
<evidence type="ECO:0000256" key="1">
    <source>
        <dbReference type="SAM" id="MobiDB-lite"/>
    </source>
</evidence>
<evidence type="ECO:0000313" key="3">
    <source>
        <dbReference type="Proteomes" id="UP001628179"/>
    </source>
</evidence>
<name>A0ABQ0GK66_9PEZI</name>
<keyword evidence="3" id="KW-1185">Reference proteome</keyword>
<gene>
    <name evidence="2" type="ORF">MFIFM68171_08341</name>
</gene>
<dbReference type="GeneID" id="98179084"/>
<dbReference type="EMBL" id="BAAFSV010000004">
    <property type="protein sequence ID" value="GAB1318131.1"/>
    <property type="molecule type" value="Genomic_DNA"/>
</dbReference>
<feature type="region of interest" description="Disordered" evidence="1">
    <location>
        <begin position="1"/>
        <end position="46"/>
    </location>
</feature>
<dbReference type="Proteomes" id="UP001628179">
    <property type="component" value="Unassembled WGS sequence"/>
</dbReference>
<sequence>MQEASRVDDAAWDSSDMEVPPLPPHKFSRPGKGSMGSMAESAAEVRISTKTKQTQCQFANALSVEAEYYMWSNRFSWSRQCTLKQK</sequence>
<evidence type="ECO:0000313" key="2">
    <source>
        <dbReference type="EMBL" id="GAB1318131.1"/>
    </source>
</evidence>
<dbReference type="RefSeq" id="XP_070919862.1">
    <property type="nucleotide sequence ID" value="XM_071063761.1"/>
</dbReference>
<organism evidence="2 3">
    <name type="scientific">Madurella fahalii</name>
    <dbReference type="NCBI Taxonomy" id="1157608"/>
    <lineage>
        <taxon>Eukaryota</taxon>
        <taxon>Fungi</taxon>
        <taxon>Dikarya</taxon>
        <taxon>Ascomycota</taxon>
        <taxon>Pezizomycotina</taxon>
        <taxon>Sordariomycetes</taxon>
        <taxon>Sordariomycetidae</taxon>
        <taxon>Sordariales</taxon>
        <taxon>Sordariales incertae sedis</taxon>
        <taxon>Madurella</taxon>
    </lineage>
</organism>